<evidence type="ECO:0000313" key="2">
    <source>
        <dbReference type="EMBL" id="BAH91094.1"/>
    </source>
</evidence>
<accession>Q5VNK4</accession>
<proteinExistence type="predicted"/>
<dbReference type="Proteomes" id="UP000000763">
    <property type="component" value="Chromosome 1"/>
</dbReference>
<dbReference type="AlphaFoldDB" id="Q5VNK4"/>
<gene>
    <name evidence="1" type="primary">B1109A06.28-1</name>
    <name evidence="2" type="ordered locus">Os01g0392600</name>
</gene>
<reference evidence="1" key="1">
    <citation type="submission" date="2002-01" db="EMBL/GenBank/DDBJ databases">
        <title>Oryza sativa nipponbare(GA3) genomic DNA, chromosome 1, BAC clone:B1109A06.</title>
        <authorList>
            <person name="Sasaki T."/>
            <person name="Matsumoto T."/>
            <person name="Yamamoto K."/>
        </authorList>
    </citation>
    <scope>NUCLEOTIDE SEQUENCE</scope>
</reference>
<reference evidence="3" key="6">
    <citation type="journal article" date="2008" name="Nucleic Acids Res.">
        <title>The rice annotation project database (RAP-DB): 2008 update.</title>
        <authorList>
            <consortium name="The rice annotation project (RAP)"/>
        </authorList>
    </citation>
    <scope>GENOME REANNOTATION</scope>
    <source>
        <strain evidence="3">cv. Nipponbare</strain>
    </source>
</reference>
<dbReference type="EMBL" id="AP004610">
    <property type="protein sequence ID" value="BAD68970.1"/>
    <property type="molecule type" value="Genomic_DNA"/>
</dbReference>
<organism evidence="1">
    <name type="scientific">Oryza sativa subsp. japonica</name>
    <name type="common">Rice</name>
    <dbReference type="NCBI Taxonomy" id="39947"/>
    <lineage>
        <taxon>Eukaryota</taxon>
        <taxon>Viridiplantae</taxon>
        <taxon>Streptophyta</taxon>
        <taxon>Embryophyta</taxon>
        <taxon>Tracheophyta</taxon>
        <taxon>Spermatophyta</taxon>
        <taxon>Magnoliopsida</taxon>
        <taxon>Liliopsida</taxon>
        <taxon>Poales</taxon>
        <taxon>Poaceae</taxon>
        <taxon>BOP clade</taxon>
        <taxon>Oryzoideae</taxon>
        <taxon>Oryzeae</taxon>
        <taxon>Oryzinae</taxon>
        <taxon>Oryza</taxon>
        <taxon>Oryza sativa</taxon>
    </lineage>
</organism>
<reference evidence="2 3" key="2">
    <citation type="journal article" date="2005" name="Nature">
        <title>The map-based sequence of the rice genome.</title>
        <authorList>
            <consortium name="International rice genome sequencing project (IRGSP)"/>
            <person name="Matsumoto T."/>
            <person name="Wu J."/>
            <person name="Kanamori H."/>
            <person name="Katayose Y."/>
            <person name="Fujisawa M."/>
            <person name="Namiki N."/>
            <person name="Mizuno H."/>
            <person name="Yamamoto K."/>
            <person name="Antonio B.A."/>
            <person name="Baba T."/>
            <person name="Sakata K."/>
            <person name="Nagamura Y."/>
            <person name="Aoki H."/>
            <person name="Arikawa K."/>
            <person name="Arita K."/>
            <person name="Bito T."/>
            <person name="Chiden Y."/>
            <person name="Fujitsuka N."/>
            <person name="Fukunaka R."/>
            <person name="Hamada M."/>
            <person name="Harada C."/>
            <person name="Hayashi A."/>
            <person name="Hijishita S."/>
            <person name="Honda M."/>
            <person name="Hosokawa S."/>
            <person name="Ichikawa Y."/>
            <person name="Idonuma A."/>
            <person name="Iijima M."/>
            <person name="Ikeda M."/>
            <person name="Ikeno M."/>
            <person name="Ito K."/>
            <person name="Ito S."/>
            <person name="Ito T."/>
            <person name="Ito Y."/>
            <person name="Ito Y."/>
            <person name="Iwabuchi A."/>
            <person name="Kamiya K."/>
            <person name="Karasawa W."/>
            <person name="Kurita K."/>
            <person name="Katagiri S."/>
            <person name="Kikuta A."/>
            <person name="Kobayashi H."/>
            <person name="Kobayashi N."/>
            <person name="Machita K."/>
            <person name="Maehara T."/>
            <person name="Masukawa M."/>
            <person name="Mizubayashi T."/>
            <person name="Mukai Y."/>
            <person name="Nagasaki H."/>
            <person name="Nagata Y."/>
            <person name="Naito S."/>
            <person name="Nakashima M."/>
            <person name="Nakama Y."/>
            <person name="Nakamichi Y."/>
            <person name="Nakamura M."/>
            <person name="Meguro A."/>
            <person name="Negishi M."/>
            <person name="Ohta I."/>
            <person name="Ohta T."/>
            <person name="Okamoto M."/>
            <person name="Ono N."/>
            <person name="Saji S."/>
            <person name="Sakaguchi M."/>
            <person name="Sakai K."/>
            <person name="Shibata M."/>
            <person name="Shimokawa T."/>
            <person name="Song J."/>
            <person name="Takazaki Y."/>
            <person name="Terasawa K."/>
            <person name="Tsugane M."/>
            <person name="Tsuji K."/>
            <person name="Ueda S."/>
            <person name="Waki K."/>
            <person name="Yamagata H."/>
            <person name="Yamamoto M."/>
            <person name="Yamamoto S."/>
            <person name="Yamane H."/>
            <person name="Yoshiki S."/>
            <person name="Yoshihara R."/>
            <person name="Yukawa K."/>
            <person name="Zhong H."/>
            <person name="Yano M."/>
            <person name="Yuan Q."/>
            <person name="Ouyang S."/>
            <person name="Liu J."/>
            <person name="Jones K.M."/>
            <person name="Gansberger K."/>
            <person name="Moffat K."/>
            <person name="Hill J."/>
            <person name="Bera J."/>
            <person name="Fadrosh D."/>
            <person name="Jin S."/>
            <person name="Johri S."/>
            <person name="Kim M."/>
            <person name="Overton L."/>
            <person name="Reardon M."/>
            <person name="Tsitrin T."/>
            <person name="Vuong H."/>
            <person name="Weaver B."/>
            <person name="Ciecko A."/>
            <person name="Tallon L."/>
            <person name="Jackson J."/>
            <person name="Pai G."/>
            <person name="Aken S.V."/>
            <person name="Utterback T."/>
            <person name="Reidmuller S."/>
            <person name="Feldblyum T."/>
            <person name="Hsiao J."/>
            <person name="Zismann V."/>
            <person name="Iobst S."/>
            <person name="de Vazeille A.R."/>
            <person name="Buell C.R."/>
            <person name="Ying K."/>
            <person name="Li Y."/>
            <person name="Lu T."/>
            <person name="Huang Y."/>
            <person name="Zhao Q."/>
            <person name="Feng Q."/>
            <person name="Zhang L."/>
            <person name="Zhu J."/>
            <person name="Weng Q."/>
            <person name="Mu J."/>
            <person name="Lu Y."/>
            <person name="Fan D."/>
            <person name="Liu Y."/>
            <person name="Guan J."/>
            <person name="Zhang Y."/>
            <person name="Yu S."/>
            <person name="Liu X."/>
            <person name="Zhang Y."/>
            <person name="Hong G."/>
            <person name="Han B."/>
            <person name="Choisne N."/>
            <person name="Demange N."/>
            <person name="Orjeda G."/>
            <person name="Samain S."/>
            <person name="Cattolico L."/>
            <person name="Pelletier E."/>
            <person name="Couloux A."/>
            <person name="Segurens B."/>
            <person name="Wincker P."/>
            <person name="D'Hont A."/>
            <person name="Scarpelli C."/>
            <person name="Weissenbach J."/>
            <person name="Salanoubat M."/>
            <person name="Quetier F."/>
            <person name="Yu Y."/>
            <person name="Kim H.R."/>
            <person name="Rambo T."/>
            <person name="Currie J."/>
            <person name="Collura K."/>
            <person name="Luo M."/>
            <person name="Yang T."/>
            <person name="Ammiraju J.S.S."/>
            <person name="Engler F."/>
            <person name="Soderlund C."/>
            <person name="Wing R.A."/>
            <person name="Palmer L.E."/>
            <person name="de la Bastide M."/>
            <person name="Spiegel L."/>
            <person name="Nascimento L."/>
            <person name="Zutavern T."/>
            <person name="O'Shaughnessy A."/>
            <person name="Dike S."/>
            <person name="Dedhia N."/>
            <person name="Preston R."/>
            <person name="Balija V."/>
            <person name="McCombie W.R."/>
            <person name="Chow T."/>
            <person name="Chen H."/>
            <person name="Chung M."/>
            <person name="Chen C."/>
            <person name="Shaw J."/>
            <person name="Wu H."/>
            <person name="Hsiao K."/>
            <person name="Chao Y."/>
            <person name="Chu M."/>
            <person name="Cheng C."/>
            <person name="Hour A."/>
            <person name="Lee P."/>
            <person name="Lin S."/>
            <person name="Lin Y."/>
            <person name="Liou J."/>
            <person name="Liu S."/>
            <person name="Hsing Y."/>
            <person name="Raghuvanshi S."/>
            <person name="Mohanty A."/>
            <person name="Bharti A.K."/>
            <person name="Gaur A."/>
            <person name="Gupta V."/>
            <person name="Kumar D."/>
            <person name="Ravi V."/>
            <person name="Vij S."/>
            <person name="Kapur A."/>
            <person name="Khurana P."/>
            <person name="Khurana P."/>
            <person name="Khurana J.P."/>
            <person name="Tyagi A.K."/>
            <person name="Gaikwad K."/>
            <person name="Singh A."/>
            <person name="Dalal V."/>
            <person name="Srivastava S."/>
            <person name="Dixit A."/>
            <person name="Pal A.K."/>
            <person name="Ghazi I.A."/>
            <person name="Yadav M."/>
            <person name="Pandit A."/>
            <person name="Bhargava A."/>
            <person name="Sureshbabu K."/>
            <person name="Batra K."/>
            <person name="Sharma T.R."/>
            <person name="Mohapatra T."/>
            <person name="Singh N.K."/>
            <person name="Messing J."/>
            <person name="Nelson A.B."/>
            <person name="Fuks G."/>
            <person name="Kavchok S."/>
            <person name="Keizer G."/>
            <person name="Linton E."/>
            <person name="Llaca V."/>
            <person name="Song R."/>
            <person name="Tanyolac B."/>
            <person name="Young S."/>
            <person name="Ho-Il K."/>
            <person name="Hahn J.H."/>
            <person name="Sangsakoo G."/>
            <person name="Vanavichit A."/>
            <person name="de Mattos Luiz.A.T."/>
            <person name="Zimmer P.D."/>
            <person name="Malone G."/>
            <person name="Dellagostin O."/>
            <person name="de Oliveira A.C."/>
            <person name="Bevan M."/>
            <person name="Bancroft I."/>
            <person name="Minx P."/>
            <person name="Cordum H."/>
            <person name="Wilson R."/>
            <person name="Cheng Z."/>
            <person name="Jin W."/>
            <person name="Jiang J."/>
            <person name="Leong S.A."/>
            <person name="Iwama H."/>
            <person name="Gojobori T."/>
            <person name="Itoh T."/>
            <person name="Niimura Y."/>
            <person name="Fujii Y."/>
            <person name="Habara T."/>
            <person name="Sakai H."/>
            <person name="Sato Y."/>
            <person name="Wilson G."/>
            <person name="Kumar K."/>
            <person name="McCouch S."/>
            <person name="Juretic N."/>
            <person name="Hoen D."/>
            <person name="Wright S."/>
            <person name="Bruskiewich R."/>
            <person name="Bureau T."/>
            <person name="Miyao A."/>
            <person name="Hirochika H."/>
            <person name="Nishikawa T."/>
            <person name="Kadowaki K."/>
            <person name="Sugiura M."/>
            <person name="Burr B."/>
            <person name="Sasaki T."/>
        </authorList>
    </citation>
    <scope>NUCLEOTIDE SEQUENCE [LARGE SCALE GENOMIC DNA]</scope>
    <source>
        <strain evidence="3">cv. Nipponbare</strain>
    </source>
</reference>
<reference evidence="2" key="8">
    <citation type="submission" date="2012-08" db="EMBL/GenBank/DDBJ databases">
        <title>The Second Rice Annotation Project Meeting (RAP2).</title>
        <authorList>
            <consortium name="The Rice Annotation Project (RAP)"/>
        </authorList>
    </citation>
    <scope>NUCLEOTIDE SEQUENCE</scope>
</reference>
<reference evidence="2" key="3">
    <citation type="journal article" date="2006" name="Nucleic Acids Res.">
        <title>The Rice Annotation Project Database (RAP-DB): hub for Oryza sativa ssp. japonica genome information.</title>
        <authorList>
            <person name="Ohyanagi H."/>
            <person name="Tanaka T."/>
            <person name="Sakai H."/>
            <person name="Shigemoto Y."/>
            <person name="Yamaguchi K."/>
            <person name="Habara T."/>
            <person name="Fujii Y."/>
            <person name="Antonio B.A."/>
            <person name="Nagamura Y."/>
            <person name="Imanishi T."/>
            <person name="Ikeo K."/>
            <person name="Itoh T."/>
            <person name="Gojobori T."/>
            <person name="Sasaki T."/>
        </authorList>
    </citation>
    <scope>NUCLEOTIDE SEQUENCE</scope>
</reference>
<evidence type="ECO:0000313" key="1">
    <source>
        <dbReference type="EMBL" id="BAD68970.1"/>
    </source>
</evidence>
<reference evidence="2" key="5">
    <citation type="journal article" date="2008" name="Nucleic Acids Res.">
        <title>The Rice Annotation Project Database (RAP-DB): 2008 update.</title>
        <authorList>
            <consortium name="The Rice Annotation Project (RAP)"/>
            <person name="Tanaka T."/>
            <person name="Antonio B.A."/>
            <person name="Kikuchi S."/>
            <person name="Matsumoto T."/>
            <person name="Nagamura Y."/>
            <person name="Numa H."/>
            <person name="Sakai H."/>
            <person name="Wu J."/>
            <person name="Itoh T."/>
            <person name="Sasaki T."/>
            <person name="Aono R."/>
            <person name="Fujii Y."/>
            <person name="Habara T."/>
            <person name="Harada E."/>
            <person name="Kanno M."/>
            <person name="Kawahara Y."/>
            <person name="Kawashima H."/>
            <person name="Kubooka H."/>
            <person name="Matsuya A."/>
            <person name="Nakaoka H."/>
            <person name="Saichi N."/>
            <person name="Sanbonmatsu R."/>
            <person name="Sato Y."/>
            <person name="Shinso Y."/>
            <person name="Suzuki M."/>
            <person name="Takeda J."/>
            <person name="Tanino M."/>
            <person name="Todokoro F."/>
            <person name="Yamaguchi K."/>
            <person name="Yamamoto N."/>
            <person name="Yamasaki C."/>
            <person name="Imanishi T."/>
            <person name="Okido T."/>
            <person name="Tada M."/>
            <person name="Ikeo K."/>
            <person name="Tateno Y."/>
            <person name="Gojobori T."/>
            <person name="Lin Y.C."/>
            <person name="Wei F.J."/>
            <person name="Hsing Y.I."/>
            <person name="Zhao Q."/>
            <person name="Han B."/>
            <person name="Kramer M.R."/>
            <person name="McCombie R.W."/>
            <person name="Lonsdale D."/>
            <person name="O'Donovan C.C."/>
            <person name="Whitfield E.J."/>
            <person name="Apweiler R."/>
            <person name="Koyanagi K.O."/>
            <person name="Khurana J.P."/>
            <person name="Raghuvanshi S."/>
            <person name="Singh N.K."/>
            <person name="Tyagi A.K."/>
            <person name="Haberer G."/>
            <person name="Fujisawa M."/>
            <person name="Hosokawa S."/>
            <person name="Ito Y."/>
            <person name="Ikawa H."/>
            <person name="Shibata M."/>
            <person name="Yamamoto M."/>
            <person name="Bruskiewich R.M."/>
            <person name="Hoen D.R."/>
            <person name="Bureau TE."/>
            <person name="Namiki N."/>
            <person name="Ohyanagi H."/>
            <person name="Sakai Y."/>
            <person name="Nobushima S."/>
            <person name="Sakata K."/>
            <person name="Barrero R.A."/>
            <person name="Sato Y."/>
            <person name="Souvorov A."/>
            <person name="Smith-White B."/>
            <person name="Tatusova T."/>
            <person name="An S."/>
            <person name="An G."/>
            <person name="OOta S."/>
            <person name="Fuks G."/>
            <person name="Messing J."/>
            <person name="Christie K.R."/>
            <person name="Lieberherr D."/>
            <person name="Kim H."/>
            <person name="Zuccolo A."/>
            <person name="Wing R.A."/>
            <person name="Nobuta K."/>
            <person name="Green P.J."/>
            <person name="Lu C."/>
            <person name="Meyers BC."/>
            <person name="Chaparro C."/>
            <person name="Piegu B."/>
            <person name="Panaud O."/>
            <person name="Echeverria M."/>
        </authorList>
    </citation>
    <scope>NUCLEOTIDE SEQUENCE</scope>
</reference>
<name>Q5VNK4_ORYSJ</name>
<protein>
    <submittedName>
        <fullName evidence="2">Os01g0392600 protein</fullName>
    </submittedName>
</protein>
<dbReference type="Proteomes" id="UP000817658">
    <property type="component" value="Chromosome 1"/>
</dbReference>
<reference evidence="2" key="7">
    <citation type="submission" date="2012-08" db="EMBL/GenBank/DDBJ databases">
        <title>Oryza sativa nipponbare(GA3) genomic DNA, chromosome 1.</title>
        <authorList>
            <consortium name="IRGSP(International Rice Genome Sequencing Project)"/>
        </authorList>
    </citation>
    <scope>NUCLEOTIDE SEQUENCE</scope>
</reference>
<reference evidence="2" key="4">
    <citation type="journal article" date="2007" name="Genome Res.">
        <title>Curated Genome Annotation of Oryza sativa ssp. japonica and Comparative Genome Analysis with Arabidopsis thaliana.</title>
        <authorList>
            <consortium name="The Rice Annotation Project (RAP)"/>
            <person name="Itoh T."/>
            <person name="Tanaka T."/>
            <person name="Barrero R.A."/>
            <person name="Yamasaki C."/>
            <person name="Fujii Y."/>
            <person name="Hilton P.B."/>
            <person name="Antonio B.A."/>
            <person name="Aono H."/>
            <person name="Apweiler R."/>
            <person name="Bruskiewich R."/>
            <person name="Bureau T."/>
            <person name="Burr F."/>
            <person name="Costa de Oliveira A."/>
            <person name="Fuks G."/>
            <person name="Habara T."/>
            <person name="Haberer G."/>
            <person name="Han B."/>
            <person name="Harada E."/>
            <person name="Hiraki A.T."/>
            <person name="Hirochika H."/>
            <person name="Hoen D."/>
            <person name="Hokari H."/>
            <person name="Hosokawa S."/>
            <person name="Hsing Y."/>
            <person name="Ikawa H."/>
            <person name="Ikeo K."/>
            <person name="Imanishi T."/>
            <person name="Ito Y."/>
            <person name="Jaiswal P."/>
            <person name="Kanno M."/>
            <person name="Kawahara Y."/>
            <person name="Kawamura T."/>
            <person name="Kawashima H."/>
            <person name="Khurana J.P."/>
            <person name="Kikuchi S."/>
            <person name="Komatsu S."/>
            <person name="Koyanagi K.O."/>
            <person name="Kubooka H."/>
            <person name="Lieberherr D."/>
            <person name="Lin Y.C."/>
            <person name="Lonsdale D."/>
            <person name="Matsumoto T."/>
            <person name="Matsuya A."/>
            <person name="McCombie W.R."/>
            <person name="Messing J."/>
            <person name="Miyao A."/>
            <person name="Mulder N."/>
            <person name="Nagamura Y."/>
            <person name="Nam J."/>
            <person name="Namiki N."/>
            <person name="Numa H."/>
            <person name="Nurimoto S."/>
            <person name="O'donovan C."/>
            <person name="Ohyanagi H."/>
            <person name="Okido T."/>
            <person name="Oota S."/>
            <person name="Osato N."/>
            <person name="Palmer L.E."/>
            <person name="Quetier F."/>
            <person name="Raghuvanshi S."/>
            <person name="Saichi N."/>
            <person name="Sakai H."/>
            <person name="Sakai Y."/>
            <person name="Sakata K."/>
            <person name="Sakurai T."/>
            <person name="Sato F."/>
            <person name="Sato Y."/>
            <person name="Schoof H."/>
            <person name="Seki M."/>
            <person name="Shibata M."/>
            <person name="Shimizu Y."/>
            <person name="Shinozaki K."/>
            <person name="Shinso Y."/>
            <person name="Singh N.K."/>
            <person name="Smith-White B."/>
            <person name="Takeda J."/>
            <person name="Tanino M."/>
            <person name="Tatusova T."/>
            <person name="Thongjuea S."/>
            <person name="Todokoro F."/>
            <person name="Tsugane M."/>
            <person name="Tyagi A.K."/>
            <person name="Vanavichit A."/>
            <person name="Wang A."/>
            <person name="Wing R.A."/>
            <person name="Yamaguchi K."/>
            <person name="Yamamoto M."/>
            <person name="Yamamoto N."/>
            <person name="Yu Y."/>
            <person name="Zhang H."/>
            <person name="Zhao Q."/>
            <person name="Higo K."/>
            <person name="Burr B."/>
            <person name="Gojobori T."/>
            <person name="Sasaki T."/>
        </authorList>
    </citation>
    <scope>NUCLEOTIDE SEQUENCE</scope>
</reference>
<dbReference type="EMBL" id="AP008207">
    <property type="protein sequence ID" value="BAH91094.1"/>
    <property type="molecule type" value="Genomic_DNA"/>
</dbReference>
<dbReference type="KEGG" id="dosa:Os01g0392600"/>
<sequence>MLYLRWELYITCYFVYPCRFLDRDLIHKMVWKFGLNFWFKDFLTQTEFQLEHESEKIMCTIKQLN</sequence>
<evidence type="ECO:0000313" key="3">
    <source>
        <dbReference type="Proteomes" id="UP000000763"/>
    </source>
</evidence>